<keyword evidence="3" id="KW-1185">Reference proteome</keyword>
<evidence type="ECO:0000313" key="2">
    <source>
        <dbReference type="EMBL" id="KHJ33797.1"/>
    </source>
</evidence>
<keyword evidence="2" id="KW-0687">Ribonucleoprotein</keyword>
<evidence type="ECO:0000256" key="1">
    <source>
        <dbReference type="SAM" id="MobiDB-lite"/>
    </source>
</evidence>
<feature type="region of interest" description="Disordered" evidence="1">
    <location>
        <begin position="164"/>
        <end position="187"/>
    </location>
</feature>
<dbReference type="AlphaFoldDB" id="A0A0B1P565"/>
<dbReference type="GO" id="GO:1990904">
    <property type="term" value="C:ribonucleoprotein complex"/>
    <property type="evidence" value="ECO:0007669"/>
    <property type="project" value="UniProtKB-KW"/>
</dbReference>
<evidence type="ECO:0000313" key="3">
    <source>
        <dbReference type="Proteomes" id="UP000030854"/>
    </source>
</evidence>
<proteinExistence type="predicted"/>
<organism evidence="2 3">
    <name type="scientific">Uncinula necator</name>
    <name type="common">Grape powdery mildew</name>
    <dbReference type="NCBI Taxonomy" id="52586"/>
    <lineage>
        <taxon>Eukaryota</taxon>
        <taxon>Fungi</taxon>
        <taxon>Dikarya</taxon>
        <taxon>Ascomycota</taxon>
        <taxon>Pezizomycotina</taxon>
        <taxon>Leotiomycetes</taxon>
        <taxon>Erysiphales</taxon>
        <taxon>Erysiphaceae</taxon>
        <taxon>Erysiphe</taxon>
    </lineage>
</organism>
<accession>A0A0B1P565</accession>
<reference evidence="2 3" key="1">
    <citation type="journal article" date="2014" name="BMC Genomics">
        <title>Adaptive genomic structural variation in the grape powdery mildew pathogen, Erysiphe necator.</title>
        <authorList>
            <person name="Jones L."/>
            <person name="Riaz S."/>
            <person name="Morales-Cruz A."/>
            <person name="Amrine K.C."/>
            <person name="McGuire B."/>
            <person name="Gubler W.D."/>
            <person name="Walker M.A."/>
            <person name="Cantu D."/>
        </authorList>
    </citation>
    <scope>NUCLEOTIDE SEQUENCE [LARGE SCALE GENOMIC DNA]</scope>
    <source>
        <strain evidence="3">c</strain>
    </source>
</reference>
<sequence>MQFLRMTLCSSDSSLTTTSHTMTACPTIPNMSQSSGATTEPRLLEILAPHNRHLFLTPISAFTELSLELAKIILDRSAENLINAQLKRVSEMKVQKKRKFNSRKSETEKVLKIKKIYTQGLAIENVWEQARRVIDALREDVDKCFQEAEQTGINRTEEKIVKLDPSNDDIDDQFSSKSLDDELMNIP</sequence>
<dbReference type="Proteomes" id="UP000030854">
    <property type="component" value="Unassembled WGS sequence"/>
</dbReference>
<protein>
    <submittedName>
        <fullName evidence="2">Putative u3 small nucleolar ribonucleoprotein mpp10</fullName>
    </submittedName>
</protein>
<dbReference type="HOGENOM" id="CLU_1448740_0_0_1"/>
<dbReference type="PROSITE" id="PS51257">
    <property type="entry name" value="PROKAR_LIPOPROTEIN"/>
    <property type="match status" value="1"/>
</dbReference>
<comment type="caution">
    <text evidence="2">The sequence shown here is derived from an EMBL/GenBank/DDBJ whole genome shotgun (WGS) entry which is preliminary data.</text>
</comment>
<gene>
    <name evidence="2" type="ORF">EV44_g0781</name>
</gene>
<name>A0A0B1P565_UNCNE</name>
<dbReference type="EMBL" id="JNVN01001229">
    <property type="protein sequence ID" value="KHJ33797.1"/>
    <property type="molecule type" value="Genomic_DNA"/>
</dbReference>